<dbReference type="InterPro" id="IPR009057">
    <property type="entry name" value="Homeodomain-like_sf"/>
</dbReference>
<dbReference type="PRINTS" id="PR00455">
    <property type="entry name" value="HTHTETR"/>
</dbReference>
<accession>A0A291Q6Q9</accession>
<dbReference type="InterPro" id="IPR050109">
    <property type="entry name" value="HTH-type_TetR-like_transc_reg"/>
</dbReference>
<evidence type="ECO:0000256" key="1">
    <source>
        <dbReference type="ARBA" id="ARBA00023015"/>
    </source>
</evidence>
<dbReference type="AlphaFoldDB" id="A0A291Q6Q9"/>
<reference evidence="7 8" key="1">
    <citation type="submission" date="2017-08" db="EMBL/GenBank/DDBJ databases">
        <title>Complete Genome Sequence of Streptomyces formicae KY5, the formicamycin producer.</title>
        <authorList>
            <person name="Holmes N.A."/>
            <person name="Devine R."/>
            <person name="Qin Z."/>
            <person name="Seipke R.F."/>
            <person name="Wilkinson B."/>
            <person name="Hutchings M.I."/>
        </authorList>
    </citation>
    <scope>NUCLEOTIDE SEQUENCE [LARGE SCALE GENOMIC DNA]</scope>
    <source>
        <strain evidence="7 8">KY5</strain>
    </source>
</reference>
<dbReference type="InterPro" id="IPR041347">
    <property type="entry name" value="MftR_C"/>
</dbReference>
<name>A0A291Q6Q9_9ACTN</name>
<dbReference type="InterPro" id="IPR023772">
    <property type="entry name" value="DNA-bd_HTH_TetR-type_CS"/>
</dbReference>
<dbReference type="InterPro" id="IPR001647">
    <property type="entry name" value="HTH_TetR"/>
</dbReference>
<dbReference type="Pfam" id="PF00440">
    <property type="entry name" value="TetR_N"/>
    <property type="match status" value="1"/>
</dbReference>
<feature type="DNA-binding region" description="H-T-H motif" evidence="4">
    <location>
        <begin position="59"/>
        <end position="78"/>
    </location>
</feature>
<dbReference type="Gene3D" id="1.10.357.10">
    <property type="entry name" value="Tetracycline Repressor, domain 2"/>
    <property type="match status" value="1"/>
</dbReference>
<feature type="region of interest" description="Disordered" evidence="5">
    <location>
        <begin position="1"/>
        <end position="35"/>
    </location>
</feature>
<keyword evidence="3" id="KW-0804">Transcription</keyword>
<dbReference type="Pfam" id="PF17754">
    <property type="entry name" value="TetR_C_14"/>
    <property type="match status" value="1"/>
</dbReference>
<sequence>MKTEQRAADPAGPPPEGPDDTSGEPSRPGLRELKKQRTRDALLRAALELFTTKGYEETTVDEIAEAVDVSQRTFFRHFTNKEETVFAVQHMVEARFVQALRERPADEAPFVAMRGAVLGAWEAMGQSIEEVVPVELHMRTYQMIESTPSLLAVHLRHSIEMEEEIAHLIAEREGLDVDSDPRPRVAVAAFSGVMRVTGRLWGAGEDLSVDSIRALTEEYLDRLGPALAENWRTP</sequence>
<keyword evidence="2 4" id="KW-0238">DNA-binding</keyword>
<keyword evidence="8" id="KW-1185">Reference proteome</keyword>
<dbReference type="Proteomes" id="UP000221011">
    <property type="component" value="Chromosome"/>
</dbReference>
<dbReference type="SUPFAM" id="SSF46689">
    <property type="entry name" value="Homeodomain-like"/>
    <property type="match status" value="1"/>
</dbReference>
<dbReference type="PANTHER" id="PTHR30055">
    <property type="entry name" value="HTH-TYPE TRANSCRIPTIONAL REGULATOR RUTR"/>
    <property type="match status" value="1"/>
</dbReference>
<evidence type="ECO:0000259" key="6">
    <source>
        <dbReference type="PROSITE" id="PS50977"/>
    </source>
</evidence>
<evidence type="ECO:0000256" key="4">
    <source>
        <dbReference type="PROSITE-ProRule" id="PRU00335"/>
    </source>
</evidence>
<gene>
    <name evidence="7" type="ORF">KY5_2452</name>
</gene>
<dbReference type="Gene3D" id="1.10.10.60">
    <property type="entry name" value="Homeodomain-like"/>
    <property type="match status" value="1"/>
</dbReference>
<dbReference type="PROSITE" id="PS01081">
    <property type="entry name" value="HTH_TETR_1"/>
    <property type="match status" value="1"/>
</dbReference>
<dbReference type="PROSITE" id="PS50977">
    <property type="entry name" value="HTH_TETR_2"/>
    <property type="match status" value="1"/>
</dbReference>
<dbReference type="GO" id="GO:0003700">
    <property type="term" value="F:DNA-binding transcription factor activity"/>
    <property type="evidence" value="ECO:0007669"/>
    <property type="project" value="TreeGrafter"/>
</dbReference>
<dbReference type="KEGG" id="sfk:KY5_2452"/>
<proteinExistence type="predicted"/>
<protein>
    <submittedName>
        <fullName evidence="7">Transcriptional regulator, TetR family</fullName>
    </submittedName>
</protein>
<evidence type="ECO:0000313" key="8">
    <source>
        <dbReference type="Proteomes" id="UP000221011"/>
    </source>
</evidence>
<evidence type="ECO:0000256" key="3">
    <source>
        <dbReference type="ARBA" id="ARBA00023163"/>
    </source>
</evidence>
<evidence type="ECO:0000313" key="7">
    <source>
        <dbReference type="EMBL" id="ATL27470.1"/>
    </source>
</evidence>
<evidence type="ECO:0000256" key="5">
    <source>
        <dbReference type="SAM" id="MobiDB-lite"/>
    </source>
</evidence>
<dbReference type="GO" id="GO:0000976">
    <property type="term" value="F:transcription cis-regulatory region binding"/>
    <property type="evidence" value="ECO:0007669"/>
    <property type="project" value="TreeGrafter"/>
</dbReference>
<organism evidence="7 8">
    <name type="scientific">Streptomyces formicae</name>
    <dbReference type="NCBI Taxonomy" id="1616117"/>
    <lineage>
        <taxon>Bacteria</taxon>
        <taxon>Bacillati</taxon>
        <taxon>Actinomycetota</taxon>
        <taxon>Actinomycetes</taxon>
        <taxon>Kitasatosporales</taxon>
        <taxon>Streptomycetaceae</taxon>
        <taxon>Streptomyces</taxon>
    </lineage>
</organism>
<dbReference type="EMBL" id="CP022685">
    <property type="protein sequence ID" value="ATL27470.1"/>
    <property type="molecule type" value="Genomic_DNA"/>
</dbReference>
<dbReference type="PANTHER" id="PTHR30055:SF238">
    <property type="entry name" value="MYCOFACTOCIN BIOSYNTHESIS TRANSCRIPTIONAL REGULATOR MFTR-RELATED"/>
    <property type="match status" value="1"/>
</dbReference>
<feature type="domain" description="HTH tetR-type" evidence="6">
    <location>
        <begin position="36"/>
        <end position="96"/>
    </location>
</feature>
<keyword evidence="1" id="KW-0805">Transcription regulation</keyword>
<evidence type="ECO:0000256" key="2">
    <source>
        <dbReference type="ARBA" id="ARBA00023125"/>
    </source>
</evidence>